<dbReference type="Gene3D" id="3.40.50.150">
    <property type="entry name" value="Vaccinia Virus protein VP39"/>
    <property type="match status" value="1"/>
</dbReference>
<protein>
    <submittedName>
        <fullName evidence="2">Methyltransferase</fullName>
    </submittedName>
</protein>
<dbReference type="SUPFAM" id="SSF53335">
    <property type="entry name" value="S-adenosyl-L-methionine-dependent methyltransferases"/>
    <property type="match status" value="1"/>
</dbReference>
<dbReference type="GO" id="GO:0008168">
    <property type="term" value="F:methyltransferase activity"/>
    <property type="evidence" value="ECO:0007669"/>
    <property type="project" value="UniProtKB-KW"/>
</dbReference>
<dbReference type="EMBL" id="JACSQS010000004">
    <property type="protein sequence ID" value="MBD7953673.1"/>
    <property type="molecule type" value="Genomic_DNA"/>
</dbReference>
<feature type="region of interest" description="Disordered" evidence="1">
    <location>
        <begin position="1"/>
        <end position="37"/>
    </location>
</feature>
<dbReference type="Pfam" id="PF13489">
    <property type="entry name" value="Methyltransf_23"/>
    <property type="match status" value="1"/>
</dbReference>
<evidence type="ECO:0000256" key="1">
    <source>
        <dbReference type="SAM" id="MobiDB-lite"/>
    </source>
</evidence>
<dbReference type="AlphaFoldDB" id="A0A8X8FUG3"/>
<gene>
    <name evidence="2" type="ORF">H9654_05565</name>
</gene>
<keyword evidence="2" id="KW-0489">Methyltransferase</keyword>
<dbReference type="GO" id="GO:0032259">
    <property type="term" value="P:methylation"/>
    <property type="evidence" value="ECO:0007669"/>
    <property type="project" value="UniProtKB-KW"/>
</dbReference>
<evidence type="ECO:0000313" key="3">
    <source>
        <dbReference type="Proteomes" id="UP000636938"/>
    </source>
</evidence>
<keyword evidence="3" id="KW-1185">Reference proteome</keyword>
<comment type="caution">
    <text evidence="2">The sequence shown here is derived from an EMBL/GenBank/DDBJ whole genome shotgun (WGS) entry which is preliminary data.</text>
</comment>
<dbReference type="InterPro" id="IPR029063">
    <property type="entry name" value="SAM-dependent_MTases_sf"/>
</dbReference>
<organism evidence="2 3">
    <name type="scientific">Stenotrophomonas lacuserhaii</name>
    <dbReference type="NCBI Taxonomy" id="2760084"/>
    <lineage>
        <taxon>Bacteria</taxon>
        <taxon>Pseudomonadati</taxon>
        <taxon>Pseudomonadota</taxon>
        <taxon>Gammaproteobacteria</taxon>
        <taxon>Lysobacterales</taxon>
        <taxon>Lysobacteraceae</taxon>
        <taxon>Stenotrophomonas</taxon>
    </lineage>
</organism>
<accession>A0A8X8FUG3</accession>
<keyword evidence="2" id="KW-0808">Transferase</keyword>
<reference evidence="2 3" key="1">
    <citation type="submission" date="2020-08" db="EMBL/GenBank/DDBJ databases">
        <title>A Genomic Blueprint of the Chicken Gut Microbiome.</title>
        <authorList>
            <person name="Gilroy R."/>
            <person name="Ravi A."/>
            <person name="Getino M."/>
            <person name="Pursley I."/>
            <person name="Horton D.L."/>
            <person name="Alikhan N.-F."/>
            <person name="Baker D."/>
            <person name="Gharbi K."/>
            <person name="Hall N."/>
            <person name="Watson M."/>
            <person name="Adriaenssens E.M."/>
            <person name="Foster-Nyarko E."/>
            <person name="Jarju S."/>
            <person name="Secka A."/>
            <person name="Antonio M."/>
            <person name="Oren A."/>
            <person name="Chaudhuri R."/>
            <person name="La Ragione R.M."/>
            <person name="Hildebrand F."/>
            <person name="Pallen M.J."/>
        </authorList>
    </citation>
    <scope>NUCLEOTIDE SEQUENCE [LARGE SCALE GENOMIC DNA]</scope>
    <source>
        <strain evidence="2 3">Sa5BUN4</strain>
    </source>
</reference>
<dbReference type="Proteomes" id="UP000636938">
    <property type="component" value="Unassembled WGS sequence"/>
</dbReference>
<proteinExistence type="predicted"/>
<name>A0A8X8FUG3_9GAMM</name>
<sequence length="264" mass="28457">MRCGRSGPCRWPSACSPPPPDPVTGALPTAHSPASSLDTGEATAIARAFLPERSWGNRSTYYYVRAKLGSDPLYNGVLQALPDDGLPLLDLGCGLGLLGHVARLHGRTQPYLGVDLDAGKIDRGARAVRRAALHALDLRHLDIQQPLPRHSGHVAVLDVLHYLDAHAQASLLQAAAARVAPGGTLVLRSPLDTGDGRDRATRLTDRLGWLSGWMRTRPRHYPTAGALQRLLDKAGLVAEAPRRLHGRTPFNSWLLVATRPPVAR</sequence>
<evidence type="ECO:0000313" key="2">
    <source>
        <dbReference type="EMBL" id="MBD7953673.1"/>
    </source>
</evidence>